<dbReference type="Gene3D" id="3.30.300.160">
    <property type="entry name" value="Type II secretion system, protein E, N-terminal domain"/>
    <property type="match status" value="1"/>
</dbReference>
<dbReference type="GO" id="GO:0009297">
    <property type="term" value="P:pilus assembly"/>
    <property type="evidence" value="ECO:0007669"/>
    <property type="project" value="InterPro"/>
</dbReference>
<comment type="similarity">
    <text evidence="2">Belongs to the GSP E family.</text>
</comment>
<dbReference type="CDD" id="cd01129">
    <property type="entry name" value="PulE-GspE-like"/>
    <property type="match status" value="1"/>
</dbReference>
<feature type="domain" description="Bacterial type II secretion system protein E" evidence="6">
    <location>
        <begin position="389"/>
        <end position="403"/>
    </location>
</feature>
<evidence type="ECO:0000256" key="5">
    <source>
        <dbReference type="ARBA" id="ARBA00022840"/>
    </source>
</evidence>
<dbReference type="PROSITE" id="PS00662">
    <property type="entry name" value="T2SP_E"/>
    <property type="match status" value="1"/>
</dbReference>
<dbReference type="Gene3D" id="3.30.450.90">
    <property type="match status" value="1"/>
</dbReference>
<dbReference type="FunFam" id="3.40.50.300:FF:000398">
    <property type="entry name" value="Type IV pilus assembly ATPase PilB"/>
    <property type="match status" value="1"/>
</dbReference>
<dbReference type="GO" id="GO:0005524">
    <property type="term" value="F:ATP binding"/>
    <property type="evidence" value="ECO:0007669"/>
    <property type="project" value="UniProtKB-KW"/>
</dbReference>
<dbReference type="SUPFAM" id="SSF160246">
    <property type="entry name" value="EspE N-terminal domain-like"/>
    <property type="match status" value="1"/>
</dbReference>
<dbReference type="SUPFAM" id="SSF52540">
    <property type="entry name" value="P-loop containing nucleoside triphosphate hydrolases"/>
    <property type="match status" value="1"/>
</dbReference>
<organism evidence="7 8">
    <name type="scientific">Halioglobus maricola</name>
    <dbReference type="NCBI Taxonomy" id="2601894"/>
    <lineage>
        <taxon>Bacteria</taxon>
        <taxon>Pseudomonadati</taxon>
        <taxon>Pseudomonadota</taxon>
        <taxon>Gammaproteobacteria</taxon>
        <taxon>Cellvibrionales</taxon>
        <taxon>Halieaceae</taxon>
        <taxon>Halioglobus</taxon>
    </lineage>
</organism>
<dbReference type="InterPro" id="IPR001482">
    <property type="entry name" value="T2SS/T4SS_dom"/>
</dbReference>
<dbReference type="GO" id="GO:0005886">
    <property type="term" value="C:plasma membrane"/>
    <property type="evidence" value="ECO:0007669"/>
    <property type="project" value="TreeGrafter"/>
</dbReference>
<dbReference type="InterPro" id="IPR037257">
    <property type="entry name" value="T2SS_E_N_sf"/>
</dbReference>
<dbReference type="FunFam" id="3.30.450.90:FF:000001">
    <property type="entry name" value="Type II secretion system ATPase GspE"/>
    <property type="match status" value="1"/>
</dbReference>
<dbReference type="Proteomes" id="UP000326287">
    <property type="component" value="Chromosome"/>
</dbReference>
<keyword evidence="4" id="KW-0547">Nucleotide-binding</keyword>
<evidence type="ECO:0000256" key="3">
    <source>
        <dbReference type="ARBA" id="ARBA00022490"/>
    </source>
</evidence>
<dbReference type="EMBL" id="CP036422">
    <property type="protein sequence ID" value="QFU74995.1"/>
    <property type="molecule type" value="Genomic_DNA"/>
</dbReference>
<accession>A0A5P9NHI5</accession>
<dbReference type="RefSeq" id="WP_152661102.1">
    <property type="nucleotide sequence ID" value="NZ_CP036422.1"/>
</dbReference>
<evidence type="ECO:0000313" key="8">
    <source>
        <dbReference type="Proteomes" id="UP000326287"/>
    </source>
</evidence>
<dbReference type="InterPro" id="IPR013374">
    <property type="entry name" value="ATPase_typ4_pilus-assembl_PilB"/>
</dbReference>
<gene>
    <name evidence="7" type="primary">pilB</name>
    <name evidence="7" type="ORF">EY643_04680</name>
</gene>
<evidence type="ECO:0000256" key="2">
    <source>
        <dbReference type="ARBA" id="ARBA00006611"/>
    </source>
</evidence>
<evidence type="ECO:0000256" key="4">
    <source>
        <dbReference type="ARBA" id="ARBA00022741"/>
    </source>
</evidence>
<evidence type="ECO:0000259" key="6">
    <source>
        <dbReference type="PROSITE" id="PS00662"/>
    </source>
</evidence>
<comment type="subcellular location">
    <subcellularLocation>
        <location evidence="1">Cytoplasm</location>
    </subcellularLocation>
</comment>
<dbReference type="Gene3D" id="3.40.50.300">
    <property type="entry name" value="P-loop containing nucleotide triphosphate hydrolases"/>
    <property type="match status" value="1"/>
</dbReference>
<dbReference type="PANTHER" id="PTHR30258:SF1">
    <property type="entry name" value="PROTEIN TRANSPORT PROTEIN HOFB HOMOLOG"/>
    <property type="match status" value="1"/>
</dbReference>
<dbReference type="KEGG" id="halc:EY643_04680"/>
<protein>
    <submittedName>
        <fullName evidence="7">Type IV-A pilus assembly ATPase PilB</fullName>
    </submittedName>
</protein>
<dbReference type="InterPro" id="IPR027417">
    <property type="entry name" value="P-loop_NTPase"/>
</dbReference>
<keyword evidence="5" id="KW-0067">ATP-binding</keyword>
<evidence type="ECO:0000313" key="7">
    <source>
        <dbReference type="EMBL" id="QFU74995.1"/>
    </source>
</evidence>
<name>A0A5P9NHI5_9GAMM</name>
<dbReference type="GO" id="GO:0005737">
    <property type="term" value="C:cytoplasm"/>
    <property type="evidence" value="ECO:0007669"/>
    <property type="project" value="UniProtKB-SubCell"/>
</dbReference>
<dbReference type="PANTHER" id="PTHR30258">
    <property type="entry name" value="TYPE II SECRETION SYSTEM PROTEIN GSPE-RELATED"/>
    <property type="match status" value="1"/>
</dbReference>
<dbReference type="OrthoDB" id="9804785at2"/>
<evidence type="ECO:0000256" key="1">
    <source>
        <dbReference type="ARBA" id="ARBA00004496"/>
    </source>
</evidence>
<dbReference type="AlphaFoldDB" id="A0A5P9NHI5"/>
<dbReference type="GO" id="GO:0016887">
    <property type="term" value="F:ATP hydrolysis activity"/>
    <property type="evidence" value="ECO:0007669"/>
    <property type="project" value="InterPro"/>
</dbReference>
<dbReference type="InterPro" id="IPR007831">
    <property type="entry name" value="T2SS_GspE_N"/>
</dbReference>
<proteinExistence type="inferred from homology"/>
<dbReference type="NCBIfam" id="TIGR02538">
    <property type="entry name" value="type_IV_pilB"/>
    <property type="match status" value="1"/>
</dbReference>
<reference evidence="7 8" key="1">
    <citation type="submission" date="2019-02" db="EMBL/GenBank/DDBJ databases">
        <authorList>
            <person name="Li S.-H."/>
        </authorList>
    </citation>
    <scope>NUCLEOTIDE SEQUENCE [LARGE SCALE GENOMIC DNA]</scope>
    <source>
        <strain evidence="7 8">IMCC14385</strain>
    </source>
</reference>
<keyword evidence="8" id="KW-1185">Reference proteome</keyword>
<sequence length="571" mass="62695">MNDKAIGQLSGLAGRLVAEGMISAEAAAEAQRSASMEQMHFVQFLVEKQNVDGHRLAEVASQEFGVPQFDTECFDTANIPVGLVDVELVTKHHALPLYRRGNRLFIAVSDPTNLAALDEIKFHTGVNTDAVLLEEQTLSKMISSWVEMQDSLSDGLDDLDSADLEGIDVSTGESSDDDEGSDLDETPIVRFVNKVLIDAIKQGASDIHFEPYENSYRVRFRTDGVLREMVKPPRNLSHRLAARLKVMSQMDISERRVPQDGRIQMKLSRNRAIDFRVNTLPTLFGEKIVLRILDPTSAQLGIDALGYEDEQKQMYLKALNQPQGMILVTGPTGSGKTVSLYTGLNILNTAERNISTAEDPVEINLEGINQVHVNPKVGLNFAEALRSFLRQDPDIIMVGEIRDLETAEIAIKAAQTGHLVLSTLHTNSAAETVTRMLNMGVPAFNVATSVDLIIAQRLARRLCKECAEPADDVPHDVLIKQGFTDAMLSGATIKKAVGCSICQDGYKGRVGVYEVVRITPAIARIIMEEGNSLQIQDQASEEGFNTLRVSALRKVAQGFISLEEANRITVD</sequence>
<dbReference type="Pfam" id="PF05157">
    <property type="entry name" value="MshEN"/>
    <property type="match status" value="1"/>
</dbReference>
<dbReference type="Pfam" id="PF00437">
    <property type="entry name" value="T2SSE"/>
    <property type="match status" value="1"/>
</dbReference>
<keyword evidence="3" id="KW-0963">Cytoplasm</keyword>